<dbReference type="EMBL" id="CP041217">
    <property type="protein sequence ID" value="QDH22099.1"/>
    <property type="molecule type" value="Genomic_DNA"/>
</dbReference>
<evidence type="ECO:0000256" key="3">
    <source>
        <dbReference type="SAM" id="Phobius"/>
    </source>
</evidence>
<feature type="domain" description="Methyl-accepting transducer" evidence="4">
    <location>
        <begin position="201"/>
        <end position="451"/>
    </location>
</feature>
<feature type="transmembrane region" description="Helical" evidence="3">
    <location>
        <begin position="112"/>
        <end position="130"/>
    </location>
</feature>
<dbReference type="OrthoDB" id="2166737at2"/>
<dbReference type="RefSeq" id="WP_141448643.1">
    <property type="nucleotide sequence ID" value="NZ_CP041217.1"/>
</dbReference>
<evidence type="ECO:0000256" key="1">
    <source>
        <dbReference type="ARBA" id="ARBA00023224"/>
    </source>
</evidence>
<dbReference type="GO" id="GO:0016020">
    <property type="term" value="C:membrane"/>
    <property type="evidence" value="ECO:0007669"/>
    <property type="project" value="InterPro"/>
</dbReference>
<accession>A0A4Y6UWK0</accession>
<organism evidence="5 6">
    <name type="scientific">Saccharibacillus brassicae</name>
    <dbReference type="NCBI Taxonomy" id="2583377"/>
    <lineage>
        <taxon>Bacteria</taxon>
        <taxon>Bacillati</taxon>
        <taxon>Bacillota</taxon>
        <taxon>Bacilli</taxon>
        <taxon>Bacillales</taxon>
        <taxon>Paenibacillaceae</taxon>
        <taxon>Saccharibacillus</taxon>
    </lineage>
</organism>
<dbReference type="SUPFAM" id="SSF58104">
    <property type="entry name" value="Methyl-accepting chemotaxis protein (MCP) signaling domain"/>
    <property type="match status" value="1"/>
</dbReference>
<dbReference type="Proteomes" id="UP000316968">
    <property type="component" value="Chromosome"/>
</dbReference>
<evidence type="ECO:0000259" key="4">
    <source>
        <dbReference type="PROSITE" id="PS50111"/>
    </source>
</evidence>
<keyword evidence="1 2" id="KW-0807">Transducer</keyword>
<dbReference type="Pfam" id="PF00015">
    <property type="entry name" value="MCPsignal"/>
    <property type="match status" value="1"/>
</dbReference>
<keyword evidence="6" id="KW-1185">Reference proteome</keyword>
<evidence type="ECO:0000313" key="5">
    <source>
        <dbReference type="EMBL" id="QDH22099.1"/>
    </source>
</evidence>
<keyword evidence="3" id="KW-0472">Membrane</keyword>
<gene>
    <name evidence="5" type="ORF">FFV09_15350</name>
</gene>
<protein>
    <recommendedName>
        <fullName evidence="4">Methyl-accepting transducer domain-containing protein</fullName>
    </recommendedName>
</protein>
<dbReference type="GO" id="GO:0007165">
    <property type="term" value="P:signal transduction"/>
    <property type="evidence" value="ECO:0007669"/>
    <property type="project" value="UniProtKB-KW"/>
</dbReference>
<evidence type="ECO:0000313" key="6">
    <source>
        <dbReference type="Proteomes" id="UP000316968"/>
    </source>
</evidence>
<evidence type="ECO:0000256" key="2">
    <source>
        <dbReference type="PROSITE-ProRule" id="PRU00284"/>
    </source>
</evidence>
<dbReference type="PANTHER" id="PTHR32089">
    <property type="entry name" value="METHYL-ACCEPTING CHEMOTAXIS PROTEIN MCPB"/>
    <property type="match status" value="1"/>
</dbReference>
<dbReference type="AlphaFoldDB" id="A0A4Y6UWK0"/>
<keyword evidence="3" id="KW-0812">Transmembrane</keyword>
<dbReference type="KEGG" id="saca:FFV09_15350"/>
<dbReference type="Gene3D" id="1.10.287.950">
    <property type="entry name" value="Methyl-accepting chemotaxis protein"/>
    <property type="match status" value="1"/>
</dbReference>
<feature type="transmembrane region" description="Helical" evidence="3">
    <location>
        <begin position="39"/>
        <end position="59"/>
    </location>
</feature>
<dbReference type="PANTHER" id="PTHR32089:SF112">
    <property type="entry name" value="LYSOZYME-LIKE PROTEIN-RELATED"/>
    <property type="match status" value="1"/>
</dbReference>
<dbReference type="SMART" id="SM00283">
    <property type="entry name" value="MA"/>
    <property type="match status" value="1"/>
</dbReference>
<sequence>MPTKFERHSSTLIFYTLESLLISLYPIFAILWLTGLVSLASTLTVLGINVLLIGGYYALYRGTAGREWGKYALVLGCFVVGNILFLFIPSGVIWVAMFIYVTLSLVYLSKPVVVLAAIAGVLSLTIQLLLNPYVPAYSAFDYAVIYIVMIMVGACSYAVCVIGRNMLDESVRQKNVIEELLGKVESSSIELKTFGEAVASGAGETSRLAEEAAGSFSEISKGIEIQAENIQEINEAMIQSGDNIERIRRETGEMNALSLSTTRLTEAGSLKAAELRGDMSHMRGSMSETAAQVGLLNRYAEEAQAILTAITEIANQTNLLSLNASIEAARAGEQGRGFAVVAGEIRSLSGNVQTSAADIAGLLEQIRSQTGVVADSVRLNESTIEGLESRTFETGELFGRITQDAANVLAKSAEISENIDSLRQFNGGIAGQVSDFSAISQQTSASVELAASGVYRQRDSVRQIADSVTQLDGMIEALRGLTLLQGDEPDSEKIS</sequence>
<feature type="transmembrane region" description="Helical" evidence="3">
    <location>
        <begin position="142"/>
        <end position="167"/>
    </location>
</feature>
<dbReference type="InterPro" id="IPR004089">
    <property type="entry name" value="MCPsignal_dom"/>
</dbReference>
<proteinExistence type="predicted"/>
<dbReference type="PROSITE" id="PS50111">
    <property type="entry name" value="CHEMOTAXIS_TRANSDUC_2"/>
    <property type="match status" value="1"/>
</dbReference>
<feature type="transmembrane region" description="Helical" evidence="3">
    <location>
        <begin position="12"/>
        <end position="33"/>
    </location>
</feature>
<reference evidence="5 6" key="1">
    <citation type="submission" date="2019-06" db="EMBL/GenBank/DDBJ databases">
        <title>Saccharibacillus brassicae sp. nov., an endophytic bacterium isolated from Chinese cabbage seeds (Brassica pekinensis).</title>
        <authorList>
            <person name="Jiang L."/>
            <person name="Lee J."/>
            <person name="Kim S.W."/>
        </authorList>
    </citation>
    <scope>NUCLEOTIDE SEQUENCE [LARGE SCALE GENOMIC DNA]</scope>
    <source>
        <strain evidence="6">KCTC 43072 / ATSA2</strain>
    </source>
</reference>
<name>A0A4Y6UWK0_SACBS</name>
<feature type="transmembrane region" description="Helical" evidence="3">
    <location>
        <begin position="71"/>
        <end position="100"/>
    </location>
</feature>
<keyword evidence="3" id="KW-1133">Transmembrane helix</keyword>